<dbReference type="PANTHER" id="PTHR32546">
    <property type="entry name" value="G-PROTEIN COUPLED RECEPTOR 158-RELATED"/>
    <property type="match status" value="1"/>
</dbReference>
<dbReference type="PANTHER" id="PTHR32546:SF26">
    <property type="entry name" value="SMOG, ISOFORM D"/>
    <property type="match status" value="1"/>
</dbReference>
<evidence type="ECO:0000313" key="10">
    <source>
        <dbReference type="RefSeq" id="XP_032812826.1"/>
    </source>
</evidence>
<dbReference type="RefSeq" id="XP_032812826.1">
    <property type="nucleotide sequence ID" value="XM_032956935.1"/>
</dbReference>
<keyword evidence="8" id="KW-0472">Membrane</keyword>
<reference evidence="10" key="1">
    <citation type="submission" date="2025-08" db="UniProtKB">
        <authorList>
            <consortium name="RefSeq"/>
        </authorList>
    </citation>
    <scope>IDENTIFICATION</scope>
    <source>
        <tissue evidence="10">Sperm</tissue>
    </source>
</reference>
<feature type="transmembrane region" description="Helical" evidence="8">
    <location>
        <begin position="151"/>
        <end position="171"/>
    </location>
</feature>
<evidence type="ECO:0000256" key="5">
    <source>
        <dbReference type="ARBA" id="ARBA00023170"/>
    </source>
</evidence>
<keyword evidence="8" id="KW-1133">Transmembrane helix</keyword>
<evidence type="ECO:0000313" key="9">
    <source>
        <dbReference type="Proteomes" id="UP001318040"/>
    </source>
</evidence>
<keyword evidence="3" id="KW-1003">Cell membrane</keyword>
<evidence type="ECO:0000256" key="7">
    <source>
        <dbReference type="ARBA" id="ARBA00023224"/>
    </source>
</evidence>
<comment type="similarity">
    <text evidence="2">Belongs to the G-protein coupled receptor 3 family.</text>
</comment>
<proteinExistence type="inferred from homology"/>
<comment type="subcellular location">
    <subcellularLocation>
        <location evidence="1">Cell membrane</location>
        <topology evidence="1">Multi-pass membrane protein</topology>
    </subcellularLocation>
</comment>
<dbReference type="GeneID" id="116943750"/>
<keyword evidence="6" id="KW-0325">Glycoprotein</keyword>
<feature type="transmembrane region" description="Helical" evidence="8">
    <location>
        <begin position="12"/>
        <end position="30"/>
    </location>
</feature>
<keyword evidence="9" id="KW-1185">Reference proteome</keyword>
<protein>
    <submittedName>
        <fullName evidence="10">Probable G-protein coupled receptor 158 isoform X3</fullName>
    </submittedName>
</protein>
<dbReference type="GO" id="GO:0004930">
    <property type="term" value="F:G protein-coupled receptor activity"/>
    <property type="evidence" value="ECO:0007669"/>
    <property type="project" value="UniProtKB-KW"/>
</dbReference>
<evidence type="ECO:0000256" key="3">
    <source>
        <dbReference type="ARBA" id="ARBA00022475"/>
    </source>
</evidence>
<name>A0AAJ7WWM5_PETMA</name>
<feature type="transmembrane region" description="Helical" evidence="8">
    <location>
        <begin position="183"/>
        <end position="205"/>
    </location>
</feature>
<accession>A0AAJ7WWM5</accession>
<evidence type="ECO:0000256" key="8">
    <source>
        <dbReference type="SAM" id="Phobius"/>
    </source>
</evidence>
<dbReference type="GO" id="GO:0005886">
    <property type="term" value="C:plasma membrane"/>
    <property type="evidence" value="ECO:0007669"/>
    <property type="project" value="UniProtKB-SubCell"/>
</dbReference>
<keyword evidence="5 10" id="KW-0675">Receptor</keyword>
<dbReference type="AlphaFoldDB" id="A0AAJ7WWM5"/>
<organism evidence="9 10">
    <name type="scientific">Petromyzon marinus</name>
    <name type="common">Sea lamprey</name>
    <dbReference type="NCBI Taxonomy" id="7757"/>
    <lineage>
        <taxon>Eukaryota</taxon>
        <taxon>Metazoa</taxon>
        <taxon>Chordata</taxon>
        <taxon>Craniata</taxon>
        <taxon>Vertebrata</taxon>
        <taxon>Cyclostomata</taxon>
        <taxon>Hyperoartia</taxon>
        <taxon>Petromyzontiformes</taxon>
        <taxon>Petromyzontidae</taxon>
        <taxon>Petromyzon</taxon>
    </lineage>
</organism>
<evidence type="ECO:0000256" key="1">
    <source>
        <dbReference type="ARBA" id="ARBA00004651"/>
    </source>
</evidence>
<feature type="transmembrane region" description="Helical" evidence="8">
    <location>
        <begin position="42"/>
        <end position="65"/>
    </location>
</feature>
<gene>
    <name evidence="10" type="primary">LOC116943750</name>
</gene>
<dbReference type="Proteomes" id="UP001318040">
    <property type="component" value="Chromosome 19"/>
</dbReference>
<evidence type="ECO:0000256" key="4">
    <source>
        <dbReference type="ARBA" id="ARBA00023040"/>
    </source>
</evidence>
<evidence type="ECO:0000256" key="6">
    <source>
        <dbReference type="ARBA" id="ARBA00023180"/>
    </source>
</evidence>
<evidence type="ECO:0000256" key="2">
    <source>
        <dbReference type="ARBA" id="ARBA00007242"/>
    </source>
</evidence>
<keyword evidence="8" id="KW-0812">Transmembrane</keyword>
<keyword evidence="7" id="KW-0807">Transducer</keyword>
<keyword evidence="4" id="KW-0297">G-protein coupled receptor</keyword>
<sequence>MINSVGWMNLETMLLGSIFIYFSVLYMHLVPNAWCGSALIHWVRFFGFLALYGPAVLHLCRLVVADSTEKWCTPAPGCYELGTLASLSLLFWLSASVRKESPSIEVRQIFNVQCPPGFVNHIISGVELACLVWGLRVCHTVCKATSPPCQAWNITAALVNEAACSFLFHMFWRLLAPALHPDWMILIAFFYEHVTVTINLGLLLIPKFVGVELLLPDTAVACQLERNNDVGPSAVIARVETKAAHVNYVQRVSSCAGFVMHDCARQCSVTFTLMELTAHITSAALCVWYNRHFLQIFANQTNFTYIRLLREHSKGCLILKAACTLNLSSNLIVYDGVTVIFSRCSHISRYLSPH</sequence>
<dbReference type="InterPro" id="IPR043458">
    <property type="entry name" value="GPR158/179"/>
</dbReference>